<protein>
    <submittedName>
        <fullName evidence="2">Uncharacterized protein</fullName>
    </submittedName>
</protein>
<name>A0A0G0VI75_9BACT</name>
<dbReference type="EMBL" id="LCAW01000007">
    <property type="protein sequence ID" value="KKR99326.1"/>
    <property type="molecule type" value="Genomic_DNA"/>
</dbReference>
<organism evidence="2 3">
    <name type="scientific">Candidatus Uhrbacteria bacterium GW2011_GWC1_41_20</name>
    <dbReference type="NCBI Taxonomy" id="1618983"/>
    <lineage>
        <taxon>Bacteria</taxon>
        <taxon>Candidatus Uhriibacteriota</taxon>
    </lineage>
</organism>
<proteinExistence type="predicted"/>
<feature type="transmembrane region" description="Helical" evidence="1">
    <location>
        <begin position="20"/>
        <end position="37"/>
    </location>
</feature>
<keyword evidence="1" id="KW-0812">Transmembrane</keyword>
<reference evidence="2 3" key="1">
    <citation type="journal article" date="2015" name="Nature">
        <title>rRNA introns, odd ribosomes, and small enigmatic genomes across a large radiation of phyla.</title>
        <authorList>
            <person name="Brown C.T."/>
            <person name="Hug L.A."/>
            <person name="Thomas B.C."/>
            <person name="Sharon I."/>
            <person name="Castelle C.J."/>
            <person name="Singh A."/>
            <person name="Wilkins M.J."/>
            <person name="Williams K.H."/>
            <person name="Banfield J.F."/>
        </authorList>
    </citation>
    <scope>NUCLEOTIDE SEQUENCE [LARGE SCALE GENOMIC DNA]</scope>
</reference>
<keyword evidence="1" id="KW-1133">Transmembrane helix</keyword>
<dbReference type="AlphaFoldDB" id="A0A0G0VI75"/>
<evidence type="ECO:0000313" key="2">
    <source>
        <dbReference type="EMBL" id="KKR99326.1"/>
    </source>
</evidence>
<evidence type="ECO:0000256" key="1">
    <source>
        <dbReference type="SAM" id="Phobius"/>
    </source>
</evidence>
<feature type="transmembrane region" description="Helical" evidence="1">
    <location>
        <begin position="57"/>
        <end position="79"/>
    </location>
</feature>
<accession>A0A0G0VI75</accession>
<dbReference type="Proteomes" id="UP000033930">
    <property type="component" value="Unassembled WGS sequence"/>
</dbReference>
<evidence type="ECO:0000313" key="3">
    <source>
        <dbReference type="Proteomes" id="UP000033930"/>
    </source>
</evidence>
<comment type="caution">
    <text evidence="2">The sequence shown here is derived from an EMBL/GenBank/DDBJ whole genome shotgun (WGS) entry which is preliminary data.</text>
</comment>
<gene>
    <name evidence="2" type="ORF">UU50_C0007G0014</name>
</gene>
<keyword evidence="1" id="KW-0472">Membrane</keyword>
<sequence>MTLSTHTAIGAVIGVSVGNPLLGFIIGFTSHFIIDMIPHGDSHISKNLRVHKKKKGAFAYGTIDSIIAVYLALILMHVVRGTSELAFTAAIAGSIMPDLLVGLHDLTKSKFLKPINDLHFYFHDFFIDRYHDIKLPTALFAQIILIALIMTQI</sequence>